<keyword evidence="3" id="KW-1185">Reference proteome</keyword>
<dbReference type="OrthoDB" id="9769409at2"/>
<dbReference type="EMBL" id="SUPK01000004">
    <property type="protein sequence ID" value="TJY42384.1"/>
    <property type="molecule type" value="Genomic_DNA"/>
</dbReference>
<feature type="domain" description="Transposase zinc-ribbon" evidence="1">
    <location>
        <begin position="39"/>
        <end position="85"/>
    </location>
</feature>
<organism evidence="2 3">
    <name type="scientific">Cohnella pontilimi</name>
    <dbReference type="NCBI Taxonomy" id="2564100"/>
    <lineage>
        <taxon>Bacteria</taxon>
        <taxon>Bacillati</taxon>
        <taxon>Bacillota</taxon>
        <taxon>Bacilli</taxon>
        <taxon>Bacillales</taxon>
        <taxon>Paenibacillaceae</taxon>
        <taxon>Cohnella</taxon>
    </lineage>
</organism>
<dbReference type="InterPro" id="IPR024442">
    <property type="entry name" value="Transposase_Zn_ribbon"/>
</dbReference>
<reference evidence="2 3" key="1">
    <citation type="submission" date="2019-04" db="EMBL/GenBank/DDBJ databases">
        <title>Cohnella sp. nov., isolated from soil.</title>
        <authorList>
            <person name="Kim W."/>
        </authorList>
    </citation>
    <scope>NUCLEOTIDE SEQUENCE [LARGE SCALE GENOMIC DNA]</scope>
    <source>
        <strain evidence="2 3">CAU 1483</strain>
    </source>
</reference>
<evidence type="ECO:0000313" key="2">
    <source>
        <dbReference type="EMBL" id="TJY42384.1"/>
    </source>
</evidence>
<dbReference type="Proteomes" id="UP000309673">
    <property type="component" value="Unassembled WGS sequence"/>
</dbReference>
<proteinExistence type="predicted"/>
<dbReference type="AlphaFoldDB" id="A0A4U0FDP9"/>
<dbReference type="Pfam" id="PF12760">
    <property type="entry name" value="Zn_ribbon_IS1595"/>
    <property type="match status" value="1"/>
</dbReference>
<evidence type="ECO:0000259" key="1">
    <source>
        <dbReference type="Pfam" id="PF12760"/>
    </source>
</evidence>
<gene>
    <name evidence="2" type="ORF">E5161_10340</name>
</gene>
<name>A0A4U0FDP9_9BACL</name>
<protein>
    <submittedName>
        <fullName evidence="2">Transposase</fullName>
    </submittedName>
</protein>
<accession>A0A4U0FDP9</accession>
<comment type="caution">
    <text evidence="2">The sequence shown here is derived from an EMBL/GenBank/DDBJ whole genome shotgun (WGS) entry which is preliminary data.</text>
</comment>
<dbReference type="RefSeq" id="WP_136777701.1">
    <property type="nucleotide sequence ID" value="NZ_SUPK01000004.1"/>
</dbReference>
<sequence>MKSEQMFATMKPKYSTRLGVVSLYRLMVSFLDFCREYETEEACEQAFFEAKWPDGFRCPRCRASQAYVTRTRRLALYECKTCRHQTSVIAGTVLEGSRTPMKLWLRAIFLHSQSNAMPATQLSQILGVTYKTAWLIGHKLRHATSVADAGHPLTGTVRVNIGVYIRSRHPGFKSKSDMYPLWVGASMNDRQEPEYIKIKTVRQEHLCYMRVLPSGVESFISENIAPGTTDLFCVSHYGSAQKIKALSAAKIEAVAWLKIGFWGGIGPKHLQAYLNQFCFNRNVTNRKSSIFDVLFQLCAKTRTLIYPVLIGKRQASTPTRRRPRLRPAALERVG</sequence>
<evidence type="ECO:0000313" key="3">
    <source>
        <dbReference type="Proteomes" id="UP000309673"/>
    </source>
</evidence>